<sequence length="259" mass="29188">MSRLLTTMSVLLCALLSWQCSTTPTPMISESQRALPLIEEPDALFQGVDRGVVQYSSNHGGLDAPSYVVFEAVVDENGRLQAFEVVDSDNAGRYIQSAREVFRHSRFQWRDDVEPRTVRIRDTIGLGAYHVLLHGGLDPLQESDRGRAASEEDIAALVLSRHVMPQIPMAAYRQPGPAEVEVAFVVDEDGMIRRGSVLNADPEGIFDEAVQAALRQWRFEWSEDAEPRPVLLRQRFEFDVNLERQTAFQSPTYTATRIR</sequence>
<dbReference type="InterPro" id="IPR006260">
    <property type="entry name" value="TonB/TolA_C"/>
</dbReference>
<proteinExistence type="predicted"/>
<dbReference type="RefSeq" id="WP_346050635.1">
    <property type="nucleotide sequence ID" value="NZ_JAYGII010000005.1"/>
</dbReference>
<evidence type="ECO:0000256" key="4">
    <source>
        <dbReference type="ARBA" id="ARBA00023136"/>
    </source>
</evidence>
<keyword evidence="2" id="KW-0812">Transmembrane</keyword>
<dbReference type="GO" id="GO:0055085">
    <property type="term" value="P:transmembrane transport"/>
    <property type="evidence" value="ECO:0007669"/>
    <property type="project" value="InterPro"/>
</dbReference>
<dbReference type="Gene3D" id="3.30.2420.10">
    <property type="entry name" value="TonB"/>
    <property type="match status" value="1"/>
</dbReference>
<dbReference type="AlphaFoldDB" id="A0AAP6JF63"/>
<evidence type="ECO:0000313" key="7">
    <source>
        <dbReference type="EMBL" id="MEA5445009.1"/>
    </source>
</evidence>
<evidence type="ECO:0000259" key="6">
    <source>
        <dbReference type="PROSITE" id="PS52015"/>
    </source>
</evidence>
<name>A0AAP6JF63_9GAMM</name>
<dbReference type="InterPro" id="IPR037682">
    <property type="entry name" value="TonB_C"/>
</dbReference>
<evidence type="ECO:0000256" key="3">
    <source>
        <dbReference type="ARBA" id="ARBA00022989"/>
    </source>
</evidence>
<dbReference type="PROSITE" id="PS52015">
    <property type="entry name" value="TONB_CTD"/>
    <property type="match status" value="1"/>
</dbReference>
<organism evidence="7 8">
    <name type="scientific">Natronospira elongata</name>
    <dbReference type="NCBI Taxonomy" id="3110268"/>
    <lineage>
        <taxon>Bacteria</taxon>
        <taxon>Pseudomonadati</taxon>
        <taxon>Pseudomonadota</taxon>
        <taxon>Gammaproteobacteria</taxon>
        <taxon>Natronospirales</taxon>
        <taxon>Natronospiraceae</taxon>
        <taxon>Natronospira</taxon>
    </lineage>
</organism>
<feature type="domain" description="TonB C-terminal" evidence="6">
    <location>
        <begin position="152"/>
        <end position="249"/>
    </location>
</feature>
<comment type="caution">
    <text evidence="7">The sequence shown here is derived from an EMBL/GenBank/DDBJ whole genome shotgun (WGS) entry which is preliminary data.</text>
</comment>
<comment type="subcellular location">
    <subcellularLocation>
        <location evidence="1">Membrane</location>
        <topology evidence="1">Single-pass membrane protein</topology>
    </subcellularLocation>
</comment>
<dbReference type="GO" id="GO:0016020">
    <property type="term" value="C:membrane"/>
    <property type="evidence" value="ECO:0007669"/>
    <property type="project" value="UniProtKB-SubCell"/>
</dbReference>
<dbReference type="Proteomes" id="UP001302316">
    <property type="component" value="Unassembled WGS sequence"/>
</dbReference>
<gene>
    <name evidence="7" type="ORF">VCB98_04150</name>
</gene>
<keyword evidence="4" id="KW-0472">Membrane</keyword>
<feature type="signal peptide" evidence="5">
    <location>
        <begin position="1"/>
        <end position="22"/>
    </location>
</feature>
<keyword evidence="5" id="KW-0732">Signal</keyword>
<keyword evidence="3" id="KW-1133">Transmembrane helix</keyword>
<evidence type="ECO:0000256" key="2">
    <source>
        <dbReference type="ARBA" id="ARBA00022692"/>
    </source>
</evidence>
<evidence type="ECO:0000256" key="5">
    <source>
        <dbReference type="SAM" id="SignalP"/>
    </source>
</evidence>
<dbReference type="SUPFAM" id="SSF74653">
    <property type="entry name" value="TolA/TonB C-terminal domain"/>
    <property type="match status" value="1"/>
</dbReference>
<evidence type="ECO:0000313" key="8">
    <source>
        <dbReference type="Proteomes" id="UP001302316"/>
    </source>
</evidence>
<keyword evidence="8" id="KW-1185">Reference proteome</keyword>
<dbReference type="NCBIfam" id="TIGR01352">
    <property type="entry name" value="tonB_Cterm"/>
    <property type="match status" value="1"/>
</dbReference>
<dbReference type="EMBL" id="JAYGII010000005">
    <property type="protein sequence ID" value="MEA5445009.1"/>
    <property type="molecule type" value="Genomic_DNA"/>
</dbReference>
<accession>A0AAP6JF63</accession>
<feature type="chain" id="PRO_5042895173" evidence="5">
    <location>
        <begin position="23"/>
        <end position="259"/>
    </location>
</feature>
<protein>
    <submittedName>
        <fullName evidence="7">TonB family protein</fullName>
    </submittedName>
</protein>
<dbReference type="Pfam" id="PF03544">
    <property type="entry name" value="TonB_C"/>
    <property type="match status" value="1"/>
</dbReference>
<reference evidence="7 8" key="1">
    <citation type="submission" date="2023-12" db="EMBL/GenBank/DDBJ databases">
        <title>Whole-genome sequencing of halo(alkali)philic microorganisms from hypersaline lakes.</title>
        <authorList>
            <person name="Sorokin D.Y."/>
            <person name="Merkel A.Y."/>
            <person name="Messina E."/>
            <person name="Yakimov M."/>
        </authorList>
    </citation>
    <scope>NUCLEOTIDE SEQUENCE [LARGE SCALE GENOMIC DNA]</scope>
    <source>
        <strain evidence="7 8">AB-CW1</strain>
    </source>
</reference>
<evidence type="ECO:0000256" key="1">
    <source>
        <dbReference type="ARBA" id="ARBA00004167"/>
    </source>
</evidence>